<dbReference type="InterPro" id="IPR002885">
    <property type="entry name" value="PPR_rpt"/>
</dbReference>
<dbReference type="NCBIfam" id="TIGR00756">
    <property type="entry name" value="PPR"/>
    <property type="match status" value="1"/>
</dbReference>
<sequence length="63" mass="7286">MQLAVSDFADLVQEMKEGHGTVVKLCDLLFRVYADNKMFDEAVVVYDFMESRRFEIDESCLTS</sequence>
<comment type="caution">
    <text evidence="1">The sequence shown here is derived from an EMBL/GenBank/DDBJ whole genome shotgun (WGS) entry which is preliminary data.</text>
</comment>
<dbReference type="EMBL" id="MTKT01003414">
    <property type="protein sequence ID" value="OWM74912.1"/>
    <property type="molecule type" value="Genomic_DNA"/>
</dbReference>
<evidence type="ECO:0008006" key="3">
    <source>
        <dbReference type="Google" id="ProtNLM"/>
    </source>
</evidence>
<dbReference type="AlphaFoldDB" id="A0A218WSG4"/>
<proteinExistence type="predicted"/>
<evidence type="ECO:0000313" key="2">
    <source>
        <dbReference type="Proteomes" id="UP000197138"/>
    </source>
</evidence>
<protein>
    <recommendedName>
        <fullName evidence="3">Pentatricopeptide repeat-containing protein</fullName>
    </recommendedName>
</protein>
<evidence type="ECO:0000313" key="1">
    <source>
        <dbReference type="EMBL" id="OWM74912.1"/>
    </source>
</evidence>
<organism evidence="1 2">
    <name type="scientific">Punica granatum</name>
    <name type="common">Pomegranate</name>
    <dbReference type="NCBI Taxonomy" id="22663"/>
    <lineage>
        <taxon>Eukaryota</taxon>
        <taxon>Viridiplantae</taxon>
        <taxon>Streptophyta</taxon>
        <taxon>Embryophyta</taxon>
        <taxon>Tracheophyta</taxon>
        <taxon>Spermatophyta</taxon>
        <taxon>Magnoliopsida</taxon>
        <taxon>eudicotyledons</taxon>
        <taxon>Gunneridae</taxon>
        <taxon>Pentapetalae</taxon>
        <taxon>rosids</taxon>
        <taxon>malvids</taxon>
        <taxon>Myrtales</taxon>
        <taxon>Lythraceae</taxon>
        <taxon>Punica</taxon>
    </lineage>
</organism>
<accession>A0A218WSG4</accession>
<reference evidence="2" key="1">
    <citation type="journal article" date="2017" name="Plant J.">
        <title>The pomegranate (Punica granatum L.) genome and the genomics of punicalagin biosynthesis.</title>
        <authorList>
            <person name="Qin G."/>
            <person name="Xu C."/>
            <person name="Ming R."/>
            <person name="Tang H."/>
            <person name="Guyot R."/>
            <person name="Kramer E.M."/>
            <person name="Hu Y."/>
            <person name="Yi X."/>
            <person name="Qi Y."/>
            <person name="Xu X."/>
            <person name="Gao Z."/>
            <person name="Pan H."/>
            <person name="Jian J."/>
            <person name="Tian Y."/>
            <person name="Yue Z."/>
            <person name="Xu Y."/>
        </authorList>
    </citation>
    <scope>NUCLEOTIDE SEQUENCE [LARGE SCALE GENOMIC DNA]</scope>
    <source>
        <strain evidence="2">cv. Dabenzi</strain>
    </source>
</reference>
<name>A0A218WSG4_PUNGR</name>
<gene>
    <name evidence="1" type="ORF">CDL15_Pgr021263</name>
</gene>
<dbReference type="Proteomes" id="UP000197138">
    <property type="component" value="Unassembled WGS sequence"/>
</dbReference>